<evidence type="ECO:0000313" key="1">
    <source>
        <dbReference type="EMBL" id="RHK39916.1"/>
    </source>
</evidence>
<evidence type="ECO:0008006" key="3">
    <source>
        <dbReference type="Google" id="ProtNLM"/>
    </source>
</evidence>
<dbReference type="Proteomes" id="UP000283497">
    <property type="component" value="Unassembled WGS sequence"/>
</dbReference>
<comment type="caution">
    <text evidence="1">The sequence shown here is derived from an EMBL/GenBank/DDBJ whole genome shotgun (WGS) entry which is preliminary data.</text>
</comment>
<accession>A0A415G8D5</accession>
<evidence type="ECO:0000313" key="2">
    <source>
        <dbReference type="Proteomes" id="UP000283497"/>
    </source>
</evidence>
<gene>
    <name evidence="1" type="ORF">DW068_05955</name>
</gene>
<sequence>MRLEINVYDENDTIIKTCEAHTIDLEFGTIRSLMKLLNVDNVNDTGELLNIVYGAWEQLVEVLGKCFPDMEADDWEHVKLKELIPAILNILKASFADILSIPKDPKN</sequence>
<dbReference type="EMBL" id="QRNJ01000018">
    <property type="protein sequence ID" value="RHK39916.1"/>
    <property type="molecule type" value="Genomic_DNA"/>
</dbReference>
<organism evidence="1 2">
    <name type="scientific">Anaerobutyricum hallii</name>
    <dbReference type="NCBI Taxonomy" id="39488"/>
    <lineage>
        <taxon>Bacteria</taxon>
        <taxon>Bacillati</taxon>
        <taxon>Bacillota</taxon>
        <taxon>Clostridia</taxon>
        <taxon>Lachnospirales</taxon>
        <taxon>Lachnospiraceae</taxon>
        <taxon>Anaerobutyricum</taxon>
    </lineage>
</organism>
<dbReference type="AlphaFoldDB" id="A0A415G8D5"/>
<dbReference type="RefSeq" id="WP_118314329.1">
    <property type="nucleotide sequence ID" value="NZ_CALLAX010000079.1"/>
</dbReference>
<protein>
    <recommendedName>
        <fullName evidence="3">Phage protein</fullName>
    </recommendedName>
</protein>
<name>A0A415G8D5_9FIRM</name>
<proteinExistence type="predicted"/>
<reference evidence="1 2" key="1">
    <citation type="submission" date="2018-08" db="EMBL/GenBank/DDBJ databases">
        <title>A genome reference for cultivated species of the human gut microbiota.</title>
        <authorList>
            <person name="Zou Y."/>
            <person name="Xue W."/>
            <person name="Luo G."/>
        </authorList>
    </citation>
    <scope>NUCLEOTIDE SEQUENCE [LARGE SCALE GENOMIC DNA]</scope>
    <source>
        <strain evidence="1 2">AF45-14BH</strain>
    </source>
</reference>